<sequence>MLLITALATRAEADEAPPLSPAQIALFETPHLASITQPTRLRYSFRRSEGGHDTVDDAIVLEIRRIGPDGKHDVYPDFLTGSRRIEYPAALGFKGNPLLLFALDRGARELASATGGSMNWFRSRFRSAMLHRAELRQETVRPSPDAAPVAARRIIVTPYEQEPRARRFQAMRYEFLLSDTVPGGFLQLLTEVPAGENTAAISEIIAFTGSEPS</sequence>
<dbReference type="RefSeq" id="WP_157985805.1">
    <property type="nucleotide sequence ID" value="NZ_QXGS01000006.1"/>
</dbReference>
<accession>A0ABS9VYY2</accession>
<comment type="caution">
    <text evidence="1">The sequence shown here is derived from an EMBL/GenBank/DDBJ whole genome shotgun (WGS) entry which is preliminary data.</text>
</comment>
<organism evidence="1 2">
    <name type="scientific">Teichococcus vastitatis</name>
    <dbReference type="NCBI Taxonomy" id="2307076"/>
    <lineage>
        <taxon>Bacteria</taxon>
        <taxon>Pseudomonadati</taxon>
        <taxon>Pseudomonadota</taxon>
        <taxon>Alphaproteobacteria</taxon>
        <taxon>Acetobacterales</taxon>
        <taxon>Roseomonadaceae</taxon>
        <taxon>Roseomonas</taxon>
    </lineage>
</organism>
<keyword evidence="2" id="KW-1185">Reference proteome</keyword>
<dbReference type="Proteomes" id="UP001201985">
    <property type="component" value="Unassembled WGS sequence"/>
</dbReference>
<gene>
    <name evidence="1" type="ORF">MON41_00245</name>
</gene>
<reference evidence="1 2" key="1">
    <citation type="submission" date="2022-03" db="EMBL/GenBank/DDBJ databases">
        <title>Complete genome analysis of Roseomonas KG 17.1 : a prolific producer of plant growth promoters.</title>
        <authorList>
            <person name="Saadouli I."/>
            <person name="Najjari A."/>
            <person name="Mosbah A."/>
            <person name="Ouzari H.I."/>
        </authorList>
    </citation>
    <scope>NUCLEOTIDE SEQUENCE [LARGE SCALE GENOMIC DNA]</scope>
    <source>
        <strain evidence="1 2">KG17-1</strain>
    </source>
</reference>
<dbReference type="EMBL" id="JALBUU010000004">
    <property type="protein sequence ID" value="MCI0752189.1"/>
    <property type="molecule type" value="Genomic_DNA"/>
</dbReference>
<name>A0ABS9VYY2_9PROT</name>
<evidence type="ECO:0000313" key="2">
    <source>
        <dbReference type="Proteomes" id="UP001201985"/>
    </source>
</evidence>
<evidence type="ECO:0000313" key="1">
    <source>
        <dbReference type="EMBL" id="MCI0752189.1"/>
    </source>
</evidence>
<protein>
    <submittedName>
        <fullName evidence="1">Uncharacterized protein</fullName>
    </submittedName>
</protein>
<proteinExistence type="predicted"/>